<accession>A0A0R2B6Z0</accession>
<dbReference type="InterPro" id="IPR016130">
    <property type="entry name" value="Tyr_Pase_AS"/>
</dbReference>
<reference evidence="2 3" key="1">
    <citation type="journal article" date="2015" name="Genome Announc.">
        <title>Expanding the biotechnology potential of lactobacilli through comparative genomics of 213 strains and associated genera.</title>
        <authorList>
            <person name="Sun Z."/>
            <person name="Harris H.M."/>
            <person name="McCann A."/>
            <person name="Guo C."/>
            <person name="Argimon S."/>
            <person name="Zhang W."/>
            <person name="Yang X."/>
            <person name="Jeffery I.B."/>
            <person name="Cooney J.C."/>
            <person name="Kagawa T.F."/>
            <person name="Liu W."/>
            <person name="Song Y."/>
            <person name="Salvetti E."/>
            <person name="Wrobel A."/>
            <person name="Rasinkangas P."/>
            <person name="Parkhill J."/>
            <person name="Rea M.C."/>
            <person name="O'Sullivan O."/>
            <person name="Ritari J."/>
            <person name="Douillard F.P."/>
            <person name="Paul Ross R."/>
            <person name="Yang R."/>
            <person name="Briner A.E."/>
            <person name="Felis G.E."/>
            <person name="de Vos W.M."/>
            <person name="Barrangou R."/>
            <person name="Klaenhammer T.R."/>
            <person name="Caufield P.W."/>
            <person name="Cui Y."/>
            <person name="Zhang H."/>
            <person name="O'Toole P.W."/>
        </authorList>
    </citation>
    <scope>NUCLEOTIDE SEQUENCE [LARGE SCALE GENOMIC DNA]</scope>
    <source>
        <strain evidence="2 3">DSM 23927</strain>
    </source>
</reference>
<dbReference type="AlphaFoldDB" id="A0A0R2B6Z0"/>
<dbReference type="PANTHER" id="PTHR31126">
    <property type="entry name" value="TYROSINE-PROTEIN PHOSPHATASE"/>
    <property type="match status" value="1"/>
</dbReference>
<dbReference type="EMBL" id="AYZQ01000002">
    <property type="protein sequence ID" value="KRM72057.1"/>
    <property type="molecule type" value="Genomic_DNA"/>
</dbReference>
<keyword evidence="3" id="KW-1185">Reference proteome</keyword>
<gene>
    <name evidence="2" type="ORF">FC34_GL001040</name>
</gene>
<dbReference type="OrthoDB" id="1188001at2"/>
<comment type="caution">
    <text evidence="2">The sequence shown here is derived from an EMBL/GenBank/DDBJ whole genome shotgun (WGS) entry which is preliminary data.</text>
</comment>
<dbReference type="Pfam" id="PF13350">
    <property type="entry name" value="Y_phosphatase3"/>
    <property type="match status" value="1"/>
</dbReference>
<proteinExistence type="inferred from homology"/>
<dbReference type="GO" id="GO:0004721">
    <property type="term" value="F:phosphoprotein phosphatase activity"/>
    <property type="evidence" value="ECO:0007669"/>
    <property type="project" value="InterPro"/>
</dbReference>
<dbReference type="PATRIC" id="fig|1423727.3.peg.1048"/>
<dbReference type="RefSeq" id="WP_057894327.1">
    <property type="nucleotide sequence ID" value="NZ_AYZQ01000002.1"/>
</dbReference>
<sequence>MTPNLLNIHHGFNFRDMGGYQTKSGQTLRMHKVIRSAKLDLLSDRDLNFLNNYGMRYDVDFRSPEEQAKEPDRVPEAAEYYFVPVFPTDETQAGKKPENLTAKFSASPKAGYDNMVETYRDIVNMDNSQKAYRKFFDLLLANEKPDEALLFHCSAGKDRTGMGAVYLLSALGVDRQTIAQDYLAANDYIQTPLKQMLARVDAEGGSANLRQSMTDLWTVNAGYLQSALDTIDDNYGGMQHYLENTLQLTPAQQADLRALYLNE</sequence>
<dbReference type="STRING" id="1423727.FC34_GL001040"/>
<dbReference type="Gene3D" id="3.90.190.10">
    <property type="entry name" value="Protein tyrosine phosphatase superfamily"/>
    <property type="match status" value="1"/>
</dbReference>
<comment type="similarity">
    <text evidence="1">Belongs to the protein-tyrosine phosphatase family.</text>
</comment>
<evidence type="ECO:0000313" key="3">
    <source>
        <dbReference type="Proteomes" id="UP000051672"/>
    </source>
</evidence>
<dbReference type="PANTHER" id="PTHR31126:SF1">
    <property type="entry name" value="TYROSINE SPECIFIC PROTEIN PHOSPHATASES DOMAIN-CONTAINING PROTEIN"/>
    <property type="match status" value="1"/>
</dbReference>
<dbReference type="InterPro" id="IPR029021">
    <property type="entry name" value="Prot-tyrosine_phosphatase-like"/>
</dbReference>
<evidence type="ECO:0000313" key="2">
    <source>
        <dbReference type="EMBL" id="KRM72057.1"/>
    </source>
</evidence>
<name>A0A0R2B6Z0_9LACO</name>
<organism evidence="2 3">
    <name type="scientific">Lacticaseibacillus brantae DSM 23927</name>
    <dbReference type="NCBI Taxonomy" id="1423727"/>
    <lineage>
        <taxon>Bacteria</taxon>
        <taxon>Bacillati</taxon>
        <taxon>Bacillota</taxon>
        <taxon>Bacilli</taxon>
        <taxon>Lactobacillales</taxon>
        <taxon>Lactobacillaceae</taxon>
        <taxon>Lacticaseibacillus</taxon>
    </lineage>
</organism>
<protein>
    <submittedName>
        <fullName evidence="2">Protein tyrosine serine phosphatase</fullName>
    </submittedName>
</protein>
<dbReference type="SUPFAM" id="SSF52799">
    <property type="entry name" value="(Phosphotyrosine protein) phosphatases II"/>
    <property type="match status" value="1"/>
</dbReference>
<dbReference type="PROSITE" id="PS00383">
    <property type="entry name" value="TYR_PHOSPHATASE_1"/>
    <property type="match status" value="1"/>
</dbReference>
<dbReference type="InterPro" id="IPR026893">
    <property type="entry name" value="Tyr/Ser_Pase_IphP-type"/>
</dbReference>
<evidence type="ECO:0000256" key="1">
    <source>
        <dbReference type="ARBA" id="ARBA00009580"/>
    </source>
</evidence>
<dbReference type="Proteomes" id="UP000051672">
    <property type="component" value="Unassembled WGS sequence"/>
</dbReference>